<dbReference type="RefSeq" id="WP_379814464.1">
    <property type="nucleotide sequence ID" value="NZ_JBHUDZ010000012.1"/>
</dbReference>
<protein>
    <submittedName>
        <fullName evidence="2">Zincin-like metallopeptidase toxin domain-containing protein</fullName>
    </submittedName>
</protein>
<dbReference type="EMBL" id="JBHUDZ010000012">
    <property type="protein sequence ID" value="MFD1604155.1"/>
    <property type="molecule type" value="Genomic_DNA"/>
</dbReference>
<comment type="caution">
    <text evidence="2">The sequence shown here is derived from an EMBL/GenBank/DDBJ whole genome shotgun (WGS) entry which is preliminary data.</text>
</comment>
<evidence type="ECO:0000259" key="1">
    <source>
        <dbReference type="Pfam" id="PF15640"/>
    </source>
</evidence>
<reference evidence="3" key="1">
    <citation type="journal article" date="2019" name="Int. J. Syst. Evol. Microbiol.">
        <title>The Global Catalogue of Microorganisms (GCM) 10K type strain sequencing project: providing services to taxonomists for standard genome sequencing and annotation.</title>
        <authorList>
            <consortium name="The Broad Institute Genomics Platform"/>
            <consortium name="The Broad Institute Genome Sequencing Center for Infectious Disease"/>
            <person name="Wu L."/>
            <person name="Ma J."/>
        </authorList>
    </citation>
    <scope>NUCLEOTIDE SEQUENCE [LARGE SCALE GENOMIC DNA]</scope>
    <source>
        <strain evidence="3">CCUG 70865</strain>
    </source>
</reference>
<accession>A0ABW4HG30</accession>
<dbReference type="Pfam" id="PF15640">
    <property type="entry name" value="Tox-MPTase4"/>
    <property type="match status" value="1"/>
</dbReference>
<dbReference type="Proteomes" id="UP001597138">
    <property type="component" value="Unassembled WGS sequence"/>
</dbReference>
<evidence type="ECO:0000313" key="3">
    <source>
        <dbReference type="Proteomes" id="UP001597138"/>
    </source>
</evidence>
<feature type="domain" description="Tox-MPTase4" evidence="1">
    <location>
        <begin position="557"/>
        <end position="700"/>
    </location>
</feature>
<proteinExistence type="predicted"/>
<evidence type="ECO:0000313" key="2">
    <source>
        <dbReference type="EMBL" id="MFD1604155.1"/>
    </source>
</evidence>
<sequence>MIRNHNILLKDTSEAEMTRFRQIMLGIWRQQIEDDKNAKVIENSFADYQLNSNTNLISIRRVAQSIKKHLGQIHKPMAFNNLIGEEPYPFSIPMNAENLIYDDSQGNKKSGVILLKWLSFKGINLKPETFKASIEIGDEHTDFTLTIFQDDLEKIAFKLTMHDFDLFMALFVELGIRYTDIGNHALIALYRKKIKEANDNPDKLDVIYQSYPKILFGKGDDAERYKHLDLILKSMYRLGGSAGTNEDKAILQILYAMNDRRTLYTILGDSDSGLLFEIYKKLQGEEVQDLLRFLTRLVEEFDNSKPTPTVYFDNSYYLFRDTHVKTEWIDGNISLSNYKDETKMILTKEHKNPTEIYAPEYYIKNKSFNPLAKLNFGTKLGDLGEQVGDENTFVIALKLHNMATKQSNWDLFNIATDLLSLLSAYGALRLVLAKGAPIAVRALAGLTLAKDAAHYTMLSEGTLEKLHANGYSWLAQLWVAFSVTVDLASFGLPNLSKIAREGNVAAELAETVEEAREIRRITNEANRIIETETGRDVTKMTKEEYEDFFDHLSSKWEGKPVSGITKTSRGAKKLSKKEIKAYIKKINVISNGKSELIILPRGHELFVRNNAAASFNAADGNIYVQKGVTDYELFHEFKHFEEYKKIGKEEYMKGMKVFNGDPTAVLIRKYKREKYVFDEIMKNKTRFNEKEIEHANWYINTIIKECSLSGIDVTKIK</sequence>
<keyword evidence="3" id="KW-1185">Reference proteome</keyword>
<organism evidence="2 3">
    <name type="scientific">Flavobacterium artemisiae</name>
    <dbReference type="NCBI Taxonomy" id="2126556"/>
    <lineage>
        <taxon>Bacteria</taxon>
        <taxon>Pseudomonadati</taxon>
        <taxon>Bacteroidota</taxon>
        <taxon>Flavobacteriia</taxon>
        <taxon>Flavobacteriales</taxon>
        <taxon>Flavobacteriaceae</taxon>
        <taxon>Flavobacterium</taxon>
    </lineage>
</organism>
<dbReference type="InterPro" id="IPR028912">
    <property type="entry name" value="Tox-MPTase4_dom"/>
</dbReference>
<name>A0ABW4HG30_9FLAO</name>
<gene>
    <name evidence="2" type="ORF">ACFSC2_15545</name>
</gene>